<name>A0ABP9EG09_9GAMM</name>
<organism evidence="1 2">
    <name type="scientific">Ferrimonas pelagia</name>
    <dbReference type="NCBI Taxonomy" id="1177826"/>
    <lineage>
        <taxon>Bacteria</taxon>
        <taxon>Pseudomonadati</taxon>
        <taxon>Pseudomonadota</taxon>
        <taxon>Gammaproteobacteria</taxon>
        <taxon>Alteromonadales</taxon>
        <taxon>Ferrimonadaceae</taxon>
        <taxon>Ferrimonas</taxon>
    </lineage>
</organism>
<proteinExistence type="predicted"/>
<protein>
    <submittedName>
        <fullName evidence="1">Uncharacterized protein</fullName>
    </submittedName>
</protein>
<keyword evidence="2" id="KW-1185">Reference proteome</keyword>
<dbReference type="EMBL" id="BAABJZ010000006">
    <property type="protein sequence ID" value="GAA4875654.1"/>
    <property type="molecule type" value="Genomic_DNA"/>
</dbReference>
<comment type="caution">
    <text evidence="1">The sequence shown here is derived from an EMBL/GenBank/DDBJ whole genome shotgun (WGS) entry which is preliminary data.</text>
</comment>
<evidence type="ECO:0000313" key="2">
    <source>
        <dbReference type="Proteomes" id="UP001499988"/>
    </source>
</evidence>
<reference evidence="2" key="1">
    <citation type="journal article" date="2019" name="Int. J. Syst. Evol. Microbiol.">
        <title>The Global Catalogue of Microorganisms (GCM) 10K type strain sequencing project: providing services to taxonomists for standard genome sequencing and annotation.</title>
        <authorList>
            <consortium name="The Broad Institute Genomics Platform"/>
            <consortium name="The Broad Institute Genome Sequencing Center for Infectious Disease"/>
            <person name="Wu L."/>
            <person name="Ma J."/>
        </authorList>
    </citation>
    <scope>NUCLEOTIDE SEQUENCE [LARGE SCALE GENOMIC DNA]</scope>
    <source>
        <strain evidence="2">JCM 18401</strain>
    </source>
</reference>
<gene>
    <name evidence="1" type="ORF">GCM10023333_06180</name>
</gene>
<sequence>MDTTSNISEFETSQDLKLDIGDDISKDRQFSNISEHLYDREKSYFSSDGMLQRGEQDYYSVVEQFQLK</sequence>
<evidence type="ECO:0000313" key="1">
    <source>
        <dbReference type="EMBL" id="GAA4875654.1"/>
    </source>
</evidence>
<accession>A0ABP9EG09</accession>
<dbReference type="Proteomes" id="UP001499988">
    <property type="component" value="Unassembled WGS sequence"/>
</dbReference>